<feature type="transmembrane region" description="Helical" evidence="1">
    <location>
        <begin position="81"/>
        <end position="99"/>
    </location>
</feature>
<evidence type="ECO:0000313" key="2">
    <source>
        <dbReference type="EMBL" id="ESP89829.1"/>
    </source>
</evidence>
<gene>
    <name evidence="2" type="ORF">K933_02561</name>
</gene>
<comment type="caution">
    <text evidence="2">The sequence shown here is derived from an EMBL/GenBank/DDBJ whole genome shotgun (WGS) entry which is preliminary data.</text>
</comment>
<proteinExistence type="predicted"/>
<keyword evidence="3" id="KW-1185">Reference proteome</keyword>
<reference evidence="2 3" key="1">
    <citation type="journal article" date="2013" name="Genome Announc.">
        <title>Draft Genome Sequence of 'Candidatus Halobonum tyrrellensis' Strain G22, Isolated from the Hypersaline Waters of Lake Tyrrell, Australia.</title>
        <authorList>
            <person name="Ugalde J.A."/>
            <person name="Narasingarao P."/>
            <person name="Kuo S."/>
            <person name="Podell S."/>
            <person name="Allen E.E."/>
        </authorList>
    </citation>
    <scope>NUCLEOTIDE SEQUENCE [LARGE SCALE GENOMIC DNA]</scope>
    <source>
        <strain evidence="2 3">G22</strain>
    </source>
</reference>
<feature type="transmembrane region" description="Helical" evidence="1">
    <location>
        <begin position="12"/>
        <end position="37"/>
    </location>
</feature>
<keyword evidence="1" id="KW-0812">Transmembrane</keyword>
<keyword evidence="1" id="KW-0472">Membrane</keyword>
<name>V4HPL0_9EURY</name>
<dbReference type="EMBL" id="ASGZ01000005">
    <property type="protein sequence ID" value="ESP89829.1"/>
    <property type="molecule type" value="Genomic_DNA"/>
</dbReference>
<evidence type="ECO:0000313" key="3">
    <source>
        <dbReference type="Proteomes" id="UP000017840"/>
    </source>
</evidence>
<feature type="transmembrane region" description="Helical" evidence="1">
    <location>
        <begin position="43"/>
        <end position="60"/>
    </location>
</feature>
<accession>V4HPL0</accession>
<sequence>MTGRSRSGPWYWYVLAAQLVSAGVVTLYVAVAATGAVVTLGDLLTGVVLAVGALLGVAVYPSLFQDAVYVNRTGSEWRPRWWWYFAAGFGVTFLAYGAVRTSGGAGGAAPVVLPFVLVVVSGGVSAVYLYRRHHAVGTP</sequence>
<dbReference type="AlphaFoldDB" id="V4HPL0"/>
<dbReference type="Proteomes" id="UP000017840">
    <property type="component" value="Unassembled WGS sequence"/>
</dbReference>
<evidence type="ECO:0000256" key="1">
    <source>
        <dbReference type="SAM" id="Phobius"/>
    </source>
</evidence>
<organism evidence="2 3">
    <name type="scientific">Candidatus Halobonum tyrrellensis G22</name>
    <dbReference type="NCBI Taxonomy" id="1324957"/>
    <lineage>
        <taxon>Archaea</taxon>
        <taxon>Methanobacteriati</taxon>
        <taxon>Methanobacteriota</taxon>
        <taxon>Stenosarchaea group</taxon>
        <taxon>Halobacteria</taxon>
        <taxon>Halobacteriales</taxon>
        <taxon>Haloferacaceae</taxon>
        <taxon>Candidatus Halobonum</taxon>
    </lineage>
</organism>
<keyword evidence="1" id="KW-1133">Transmembrane helix</keyword>
<protein>
    <submittedName>
        <fullName evidence="2">Uncharacterized protein</fullName>
    </submittedName>
</protein>
<feature type="transmembrane region" description="Helical" evidence="1">
    <location>
        <begin position="111"/>
        <end position="130"/>
    </location>
</feature>